<dbReference type="InterPro" id="IPR036034">
    <property type="entry name" value="PDZ_sf"/>
</dbReference>
<reference evidence="3 4" key="1">
    <citation type="submission" date="2024-02" db="EMBL/GenBank/DDBJ databases">
        <authorList>
            <person name="Chen Y."/>
            <person name="Shah S."/>
            <person name="Dougan E. K."/>
            <person name="Thang M."/>
            <person name="Chan C."/>
        </authorList>
    </citation>
    <scope>NUCLEOTIDE SEQUENCE [LARGE SCALE GENOMIC DNA]</scope>
</reference>
<accession>A0ABP0L456</accession>
<evidence type="ECO:0000259" key="2">
    <source>
        <dbReference type="Pfam" id="PF00462"/>
    </source>
</evidence>
<dbReference type="InterPro" id="IPR002109">
    <property type="entry name" value="Glutaredoxin"/>
</dbReference>
<keyword evidence="4" id="KW-1185">Reference proteome</keyword>
<name>A0ABP0L456_9DINO</name>
<dbReference type="CDD" id="cd02066">
    <property type="entry name" value="GRX_family"/>
    <property type="match status" value="1"/>
</dbReference>
<dbReference type="SUPFAM" id="SSF52833">
    <property type="entry name" value="Thioredoxin-like"/>
    <property type="match status" value="1"/>
</dbReference>
<evidence type="ECO:0000256" key="1">
    <source>
        <dbReference type="SAM" id="SignalP"/>
    </source>
</evidence>
<proteinExistence type="predicted"/>
<dbReference type="Proteomes" id="UP001642484">
    <property type="component" value="Unassembled WGS sequence"/>
</dbReference>
<feature type="chain" id="PRO_5045785214" description="Glutaredoxin domain-containing protein" evidence="1">
    <location>
        <begin position="17"/>
        <end position="274"/>
    </location>
</feature>
<dbReference type="InterPro" id="IPR036249">
    <property type="entry name" value="Thioredoxin-like_sf"/>
</dbReference>
<comment type="caution">
    <text evidence="3">The sequence shown here is derived from an EMBL/GenBank/DDBJ whole genome shotgun (WGS) entry which is preliminary data.</text>
</comment>
<protein>
    <recommendedName>
        <fullName evidence="2">Glutaredoxin domain-containing protein</fullName>
    </recommendedName>
</protein>
<keyword evidence="1" id="KW-0732">Signal</keyword>
<gene>
    <name evidence="3" type="ORF">CCMP2556_LOCUS19125</name>
</gene>
<feature type="signal peptide" evidence="1">
    <location>
        <begin position="1"/>
        <end position="16"/>
    </location>
</feature>
<sequence>MPLWAVILGWFFGCSGLLVLNAQQANRPPRLRIHHVDQQTGLTWTSGLGAGDSPAYDDAIIVMENLPKSRLGINLVHNQRKVSRVVVKEAFNAGWRVGDVILEVDGKQVRSNKAIQKAVQRALLRKKLPLTFKVRRWAVPDRSRGMLQLTKGGRREHLVPMLDIIRGVLKEFEVVLFMEGTLKEPKTRICREVVRQLDSMGLAFKAIDCTDQKANPEIRKIAKQISGEEGLPQLFINGTHVAGGRAILAALREGQLEHAEKGRARNQYIYIYSP</sequence>
<dbReference type="SUPFAM" id="SSF50156">
    <property type="entry name" value="PDZ domain-like"/>
    <property type="match status" value="1"/>
</dbReference>
<dbReference type="Gene3D" id="2.30.42.10">
    <property type="match status" value="1"/>
</dbReference>
<feature type="domain" description="Glutaredoxin" evidence="2">
    <location>
        <begin position="189"/>
        <end position="241"/>
    </location>
</feature>
<evidence type="ECO:0000313" key="3">
    <source>
        <dbReference type="EMBL" id="CAK9033557.1"/>
    </source>
</evidence>
<dbReference type="Pfam" id="PF00462">
    <property type="entry name" value="Glutaredoxin"/>
    <property type="match status" value="1"/>
</dbReference>
<dbReference type="PROSITE" id="PS51354">
    <property type="entry name" value="GLUTAREDOXIN_2"/>
    <property type="match status" value="1"/>
</dbReference>
<organism evidence="3 4">
    <name type="scientific">Durusdinium trenchii</name>
    <dbReference type="NCBI Taxonomy" id="1381693"/>
    <lineage>
        <taxon>Eukaryota</taxon>
        <taxon>Sar</taxon>
        <taxon>Alveolata</taxon>
        <taxon>Dinophyceae</taxon>
        <taxon>Suessiales</taxon>
        <taxon>Symbiodiniaceae</taxon>
        <taxon>Durusdinium</taxon>
    </lineage>
</organism>
<dbReference type="Gene3D" id="3.40.30.10">
    <property type="entry name" value="Glutaredoxin"/>
    <property type="match status" value="1"/>
</dbReference>
<dbReference type="EMBL" id="CAXAMN010011057">
    <property type="protein sequence ID" value="CAK9033557.1"/>
    <property type="molecule type" value="Genomic_DNA"/>
</dbReference>
<evidence type="ECO:0000313" key="4">
    <source>
        <dbReference type="Proteomes" id="UP001642484"/>
    </source>
</evidence>